<comment type="caution">
    <text evidence="2">The sequence shown here is derived from an EMBL/GenBank/DDBJ whole genome shotgun (WGS) entry which is preliminary data.</text>
</comment>
<dbReference type="RefSeq" id="WP_126579414.1">
    <property type="nucleotide sequence ID" value="NZ_BIFR01000001.1"/>
</dbReference>
<keyword evidence="3" id="KW-1185">Reference proteome</keyword>
<dbReference type="AlphaFoldDB" id="A0A401ZY03"/>
<dbReference type="Proteomes" id="UP000287352">
    <property type="component" value="Unassembled WGS sequence"/>
</dbReference>
<dbReference type="OrthoDB" id="159589at2"/>
<dbReference type="SUPFAM" id="SSF53474">
    <property type="entry name" value="alpha/beta-Hydrolases"/>
    <property type="match status" value="1"/>
</dbReference>
<dbReference type="EMBL" id="BIFR01000001">
    <property type="protein sequence ID" value="GCE11734.1"/>
    <property type="molecule type" value="Genomic_DNA"/>
</dbReference>
<dbReference type="Pfam" id="PF00975">
    <property type="entry name" value="Thioesterase"/>
    <property type="match status" value="1"/>
</dbReference>
<gene>
    <name evidence="2" type="ORF">KTT_15930</name>
</gene>
<protein>
    <recommendedName>
        <fullName evidence="1">Thioesterase domain-containing protein</fullName>
    </recommendedName>
</protein>
<reference evidence="3" key="1">
    <citation type="submission" date="2018-12" db="EMBL/GenBank/DDBJ databases">
        <title>Tengunoibacter tsumagoiensis gen. nov., sp. nov., Dictyobacter kobayashii sp. nov., D. alpinus sp. nov., and D. joshuensis sp. nov. and description of Dictyobacteraceae fam. nov. within the order Ktedonobacterales isolated from Tengu-no-mugimeshi.</title>
        <authorList>
            <person name="Wang C.M."/>
            <person name="Zheng Y."/>
            <person name="Sakai Y."/>
            <person name="Toyoda A."/>
            <person name="Minakuchi Y."/>
            <person name="Abe K."/>
            <person name="Yokota A."/>
            <person name="Yabe S."/>
        </authorList>
    </citation>
    <scope>NUCLEOTIDE SEQUENCE [LARGE SCALE GENOMIC DNA]</scope>
    <source>
        <strain evidence="3">Uno3</strain>
    </source>
</reference>
<sequence length="312" mass="36266">MATASDRALKAQVRIHTIQAGRSSFQKKPLFFFHGDRSDSPPFYCYTLSRTLGSHQPFYLVDAYDYAGEVKPLTLEELAAIYIQAIRAIQPEGPYQLAGFCGGSYIVYEMARQLQVQGEQIASLIMIAPSEINRKQLFVRKSIQVLGNLFRIQQQRQQLLFLQLRQIIAYMNRRLYPADHRHNKYYPILFARDEKIRLLFPPAQTLYHDYSGVFISLATLYRPLFQPAHCAFIWTDQGTKYRYRWKQSEDRERSTILPGYYMDLLEENIQLLAKTIKFYTELLPNIHESSDQTLSGSPYHSTLYPHSSIAPT</sequence>
<organism evidence="2 3">
    <name type="scientific">Tengunoibacter tsumagoiensis</name>
    <dbReference type="NCBI Taxonomy" id="2014871"/>
    <lineage>
        <taxon>Bacteria</taxon>
        <taxon>Bacillati</taxon>
        <taxon>Chloroflexota</taxon>
        <taxon>Ktedonobacteria</taxon>
        <taxon>Ktedonobacterales</taxon>
        <taxon>Dictyobacteraceae</taxon>
        <taxon>Tengunoibacter</taxon>
    </lineage>
</organism>
<name>A0A401ZY03_9CHLR</name>
<proteinExistence type="predicted"/>
<dbReference type="InterPro" id="IPR029058">
    <property type="entry name" value="AB_hydrolase_fold"/>
</dbReference>
<dbReference type="InterPro" id="IPR001031">
    <property type="entry name" value="Thioesterase"/>
</dbReference>
<evidence type="ECO:0000259" key="1">
    <source>
        <dbReference type="Pfam" id="PF00975"/>
    </source>
</evidence>
<evidence type="ECO:0000313" key="3">
    <source>
        <dbReference type="Proteomes" id="UP000287352"/>
    </source>
</evidence>
<feature type="domain" description="Thioesterase" evidence="1">
    <location>
        <begin position="46"/>
        <end position="170"/>
    </location>
</feature>
<dbReference type="Gene3D" id="3.40.50.1820">
    <property type="entry name" value="alpha/beta hydrolase"/>
    <property type="match status" value="1"/>
</dbReference>
<accession>A0A401ZY03</accession>
<evidence type="ECO:0000313" key="2">
    <source>
        <dbReference type="EMBL" id="GCE11734.1"/>
    </source>
</evidence>